<dbReference type="GO" id="GO:0004519">
    <property type="term" value="F:endonuclease activity"/>
    <property type="evidence" value="ECO:0007669"/>
    <property type="project" value="UniProtKB-KW"/>
</dbReference>
<keyword evidence="5" id="KW-1185">Reference proteome</keyword>
<evidence type="ECO:0000256" key="2">
    <source>
        <dbReference type="ARBA" id="ARBA00022801"/>
    </source>
</evidence>
<organism evidence="4 5">
    <name type="scientific">Paratrimastix pyriformis</name>
    <dbReference type="NCBI Taxonomy" id="342808"/>
    <lineage>
        <taxon>Eukaryota</taxon>
        <taxon>Metamonada</taxon>
        <taxon>Preaxostyla</taxon>
        <taxon>Paratrimastigidae</taxon>
        <taxon>Paratrimastix</taxon>
    </lineage>
</organism>
<dbReference type="InterPro" id="IPR036691">
    <property type="entry name" value="Endo/exonu/phosph_ase_sf"/>
</dbReference>
<dbReference type="SUPFAM" id="SSF56219">
    <property type="entry name" value="DNase I-like"/>
    <property type="match status" value="1"/>
</dbReference>
<accession>A0ABQ8U544</accession>
<dbReference type="EMBL" id="JAPMOS010000538">
    <property type="protein sequence ID" value="KAJ4452405.1"/>
    <property type="molecule type" value="Genomic_DNA"/>
</dbReference>
<protein>
    <submittedName>
        <fullName evidence="4">Endonuclease/exonuclease/phosphatase family protein</fullName>
    </submittedName>
</protein>
<keyword evidence="4" id="KW-0540">Nuclease</keyword>
<dbReference type="PANTHER" id="PTHR12121:SF45">
    <property type="entry name" value="NOCTURNIN"/>
    <property type="match status" value="1"/>
</dbReference>
<comment type="similarity">
    <text evidence="1">Belongs to the CCR4/nocturin family.</text>
</comment>
<comment type="caution">
    <text evidence="4">The sequence shown here is derived from an EMBL/GenBank/DDBJ whole genome shotgun (WGS) entry which is preliminary data.</text>
</comment>
<dbReference type="Pfam" id="PF03372">
    <property type="entry name" value="Exo_endo_phos"/>
    <property type="match status" value="1"/>
</dbReference>
<evidence type="ECO:0000256" key="1">
    <source>
        <dbReference type="ARBA" id="ARBA00010774"/>
    </source>
</evidence>
<dbReference type="Proteomes" id="UP001141327">
    <property type="component" value="Unassembled WGS sequence"/>
</dbReference>
<dbReference type="InterPro" id="IPR050410">
    <property type="entry name" value="CCR4/nocturin_mRNA_transcr"/>
</dbReference>
<dbReference type="PANTHER" id="PTHR12121">
    <property type="entry name" value="CARBON CATABOLITE REPRESSOR PROTEIN 4"/>
    <property type="match status" value="1"/>
</dbReference>
<dbReference type="InterPro" id="IPR005135">
    <property type="entry name" value="Endo/exonuclease/phosphatase"/>
</dbReference>
<reference evidence="4" key="1">
    <citation type="journal article" date="2022" name="bioRxiv">
        <title>Genomics of Preaxostyla Flagellates Illuminates Evolutionary Transitions and the Path Towards Mitochondrial Loss.</title>
        <authorList>
            <person name="Novak L.V.F."/>
            <person name="Treitli S.C."/>
            <person name="Pyrih J."/>
            <person name="Halakuc P."/>
            <person name="Pipaliya S.V."/>
            <person name="Vacek V."/>
            <person name="Brzon O."/>
            <person name="Soukal P."/>
            <person name="Eme L."/>
            <person name="Dacks J.B."/>
            <person name="Karnkowska A."/>
            <person name="Elias M."/>
            <person name="Hampl V."/>
        </authorList>
    </citation>
    <scope>NUCLEOTIDE SEQUENCE</scope>
    <source>
        <strain evidence="4">RCP-MX</strain>
    </source>
</reference>
<keyword evidence="2" id="KW-0378">Hydrolase</keyword>
<dbReference type="Gene3D" id="3.60.10.10">
    <property type="entry name" value="Endonuclease/exonuclease/phosphatase"/>
    <property type="match status" value="1"/>
</dbReference>
<gene>
    <name evidence="4" type="ORF">PAPYR_13458</name>
</gene>
<keyword evidence="4" id="KW-0255">Endonuclease</keyword>
<sequence>MATPVEILPRTFARLEEGEEFSVLQWNNLADGLLDSFVKIPQDALQWSHRVKITQAEYLRWNADIVFAEEVNHPDLVRSTLEPLGFACFHMPKPNSVATTFGYPPDGVMLCYRKSKFTSLFHEPRRENLCNTNQVALLDVLVPVSHPDRRVIVAVTHLKAGHNPEFEELRLRQAAFLLQKIDHLAGEIAGDDAAAASKISAILGGDMNAVPTVESIQTLLRANSLSRLSAHGLVNTYAQAEQAGAYHPEAGTHWTTWKYRESSGMVKRCIDYLMYTPATSGGGLRLCAVSPPPLAADVGPDGLPSMKAASDHIPICATFKFC</sequence>
<proteinExistence type="inferred from homology"/>
<feature type="domain" description="Endonuclease/exonuclease/phosphatase" evidence="3">
    <location>
        <begin position="41"/>
        <end position="312"/>
    </location>
</feature>
<name>A0ABQ8U544_9EUKA</name>
<evidence type="ECO:0000313" key="5">
    <source>
        <dbReference type="Proteomes" id="UP001141327"/>
    </source>
</evidence>
<evidence type="ECO:0000313" key="4">
    <source>
        <dbReference type="EMBL" id="KAJ4452405.1"/>
    </source>
</evidence>
<evidence type="ECO:0000259" key="3">
    <source>
        <dbReference type="Pfam" id="PF03372"/>
    </source>
</evidence>